<accession>A0A835Y5U1</accession>
<dbReference type="Gene3D" id="3.10.620.30">
    <property type="match status" value="2"/>
</dbReference>
<dbReference type="InterPro" id="IPR036339">
    <property type="entry name" value="PUB-like_dom_sf"/>
</dbReference>
<feature type="region of interest" description="Disordered" evidence="4">
    <location>
        <begin position="317"/>
        <end position="366"/>
    </location>
</feature>
<dbReference type="GO" id="GO:0005634">
    <property type="term" value="C:nucleus"/>
    <property type="evidence" value="ECO:0007669"/>
    <property type="project" value="TreeGrafter"/>
</dbReference>
<evidence type="ECO:0000259" key="5">
    <source>
        <dbReference type="SMART" id="SM00460"/>
    </source>
</evidence>
<dbReference type="EMBL" id="JAEHOE010000018">
    <property type="protein sequence ID" value="KAG2496548.1"/>
    <property type="molecule type" value="Genomic_DNA"/>
</dbReference>
<organism evidence="6 7">
    <name type="scientific">Edaphochlamys debaryana</name>
    <dbReference type="NCBI Taxonomy" id="47281"/>
    <lineage>
        <taxon>Eukaryota</taxon>
        <taxon>Viridiplantae</taxon>
        <taxon>Chlorophyta</taxon>
        <taxon>core chlorophytes</taxon>
        <taxon>Chlorophyceae</taxon>
        <taxon>CS clade</taxon>
        <taxon>Chlamydomonadales</taxon>
        <taxon>Chlamydomonadales incertae sedis</taxon>
        <taxon>Edaphochlamys</taxon>
    </lineage>
</organism>
<proteinExistence type="inferred from homology"/>
<dbReference type="PANTHER" id="PTHR12143:SF19">
    <property type="entry name" value="PEPTIDE-N(4)-(N-ACETYL-BETA-GLUCOSAMINYL)ASPARAGINE AMIDASE"/>
    <property type="match status" value="1"/>
</dbReference>
<keyword evidence="3" id="KW-0862">Zinc</keyword>
<dbReference type="InterPro" id="IPR002931">
    <property type="entry name" value="Transglutaminase-like"/>
</dbReference>
<feature type="compositionally biased region" description="Low complexity" evidence="4">
    <location>
        <begin position="348"/>
        <end position="366"/>
    </location>
</feature>
<evidence type="ECO:0000256" key="4">
    <source>
        <dbReference type="SAM" id="MobiDB-lite"/>
    </source>
</evidence>
<dbReference type="OrthoDB" id="409136at2759"/>
<evidence type="ECO:0000313" key="7">
    <source>
        <dbReference type="Proteomes" id="UP000612055"/>
    </source>
</evidence>
<dbReference type="GO" id="GO:0000224">
    <property type="term" value="F:peptide-N4-(N-acetyl-beta-glucosaminyl)asparagine amidase activity"/>
    <property type="evidence" value="ECO:0007669"/>
    <property type="project" value="TreeGrafter"/>
</dbReference>
<evidence type="ECO:0000256" key="3">
    <source>
        <dbReference type="ARBA" id="ARBA00022833"/>
    </source>
</evidence>
<dbReference type="SUPFAM" id="SSF54001">
    <property type="entry name" value="Cysteine proteinases"/>
    <property type="match status" value="1"/>
</dbReference>
<dbReference type="Pfam" id="PF01841">
    <property type="entry name" value="Transglut_core"/>
    <property type="match status" value="1"/>
</dbReference>
<dbReference type="InterPro" id="IPR050883">
    <property type="entry name" value="PNGase"/>
</dbReference>
<dbReference type="Gene3D" id="2.20.25.10">
    <property type="match status" value="1"/>
</dbReference>
<reference evidence="6" key="1">
    <citation type="journal article" date="2020" name="bioRxiv">
        <title>Comparative genomics of Chlamydomonas.</title>
        <authorList>
            <person name="Craig R.J."/>
            <person name="Hasan A.R."/>
            <person name="Ness R.W."/>
            <person name="Keightley P.D."/>
        </authorList>
    </citation>
    <scope>NUCLEOTIDE SEQUENCE</scope>
    <source>
        <strain evidence="6">CCAP 11/70</strain>
    </source>
</reference>
<dbReference type="Proteomes" id="UP000612055">
    <property type="component" value="Unassembled WGS sequence"/>
</dbReference>
<dbReference type="CDD" id="cd09212">
    <property type="entry name" value="PUB"/>
    <property type="match status" value="1"/>
</dbReference>
<keyword evidence="2" id="KW-0479">Metal-binding</keyword>
<evidence type="ECO:0000313" key="6">
    <source>
        <dbReference type="EMBL" id="KAG2496548.1"/>
    </source>
</evidence>
<dbReference type="GO" id="GO:0006516">
    <property type="term" value="P:glycoprotein catabolic process"/>
    <property type="evidence" value="ECO:0007669"/>
    <property type="project" value="TreeGrafter"/>
</dbReference>
<dbReference type="GO" id="GO:0005829">
    <property type="term" value="C:cytosol"/>
    <property type="evidence" value="ECO:0007669"/>
    <property type="project" value="TreeGrafter"/>
</dbReference>
<dbReference type="PANTHER" id="PTHR12143">
    <property type="entry name" value="PEPTIDE N-GLYCANASE PNGASE -RELATED"/>
    <property type="match status" value="1"/>
</dbReference>
<dbReference type="InterPro" id="IPR038765">
    <property type="entry name" value="Papain-like_cys_pep_sf"/>
</dbReference>
<dbReference type="SMART" id="SM00460">
    <property type="entry name" value="TGc"/>
    <property type="match status" value="1"/>
</dbReference>
<comment type="caution">
    <text evidence="6">The sequence shown here is derived from an EMBL/GenBank/DDBJ whole genome shotgun (WGS) entry which is preliminary data.</text>
</comment>
<keyword evidence="7" id="KW-1185">Reference proteome</keyword>
<dbReference type="SUPFAM" id="SSF143503">
    <property type="entry name" value="PUG domain-like"/>
    <property type="match status" value="1"/>
</dbReference>
<protein>
    <recommendedName>
        <fullName evidence="5">Transglutaminase-like domain-containing protein</fullName>
    </recommendedName>
</protein>
<evidence type="ECO:0000256" key="1">
    <source>
        <dbReference type="ARBA" id="ARBA00009390"/>
    </source>
</evidence>
<sequence length="666" mass="71929">MDDDEAIARALQAQEMQAAQALQSQLTVSDQSAAFDERLKSCIQTALRCEDRTLQERALAVMPLAQLRAEARDNATLAVRLGGDAAEQAPAEEDLLAKGLLVWFKRDFFTWVDTLPCGLCGAASTSNAGMGQPTSDDLAGGAARVELHQCRQPGCRGAVTRFPRYNDPGRLLQQGCRRGRCGEWANAFLLCCRAAGLTARYVTDWSDHVWTEYYSHRHRRWIHLDSCEASYDQPLLYEQGWAKAQSYVVAVGAWGAVDVTARYTANWRETKQRRRLVDERWLGRRLDALTTGVRAAWPPLKRLVWLGRDAEERVELLRKQGREPPSPAELAALPGRQTGSLEWRQQRGETGAAAAPPASTSAPAAAGRATSYRLAGDARGQLPDVFAAAGRIAGGACRAAGHNETQEVVERLFDGRTATKWLDFDGGGRGGSTWLEYRLTTDLPAAVVGAYELVSANDSPERDPAAWRLEGVTQADFEQGRVDQWTLLDQRSGVCFPGRHIPLAFSLPAPSPPCRRLRLAISATSDPAAANSCQLACWNLYGADGATSTPGQALQRLREALAGPGCDPAAVGLLGRLLANVQRAPQEAKFRKVRSVKVQALLASAPLAEALLRHVGFRPLIVPAHEPGAGLGPGVPAGEDVCLALAPEASGAELKRVAEVLALLPP</sequence>
<gene>
    <name evidence="6" type="ORF">HYH03_005371</name>
</gene>
<comment type="similarity">
    <text evidence="1">Belongs to the transglutaminase-like superfamily. PNGase family.</text>
</comment>
<dbReference type="Gene3D" id="2.60.120.260">
    <property type="entry name" value="Galactose-binding domain-like"/>
    <property type="match status" value="1"/>
</dbReference>
<evidence type="ECO:0000256" key="2">
    <source>
        <dbReference type="ARBA" id="ARBA00022723"/>
    </source>
</evidence>
<dbReference type="Gene3D" id="1.20.58.2190">
    <property type="match status" value="1"/>
</dbReference>
<dbReference type="AlphaFoldDB" id="A0A835Y5U1"/>
<name>A0A835Y5U1_9CHLO</name>
<dbReference type="GO" id="GO:0046872">
    <property type="term" value="F:metal ion binding"/>
    <property type="evidence" value="ECO:0007669"/>
    <property type="project" value="UniProtKB-KW"/>
</dbReference>
<feature type="domain" description="Transglutaminase-like" evidence="5">
    <location>
        <begin position="173"/>
        <end position="228"/>
    </location>
</feature>